<name>E5AL61_MYCRK</name>
<evidence type="ECO:0000313" key="2">
    <source>
        <dbReference type="EMBL" id="CBW76018.1"/>
    </source>
</evidence>
<dbReference type="eggNOG" id="COG3299">
    <property type="taxonomic scope" value="Bacteria"/>
</dbReference>
<organism evidence="2 3">
    <name type="scientific">Mycetohabitans rhizoxinica (strain DSM 19002 / CIP 109453 / HKI 454)</name>
    <name type="common">Paraburkholderia rhizoxinica</name>
    <dbReference type="NCBI Taxonomy" id="882378"/>
    <lineage>
        <taxon>Bacteria</taxon>
        <taxon>Pseudomonadati</taxon>
        <taxon>Pseudomonadota</taxon>
        <taxon>Betaproteobacteria</taxon>
        <taxon>Burkholderiales</taxon>
        <taxon>Burkholderiaceae</taxon>
        <taxon>Mycetohabitans</taxon>
    </lineage>
</organism>
<protein>
    <recommendedName>
        <fullName evidence="4">Baseplate protein J-like domain-containing protein</fullName>
    </recommendedName>
</protein>
<accession>E5AL61</accession>
<reference evidence="2 3" key="1">
    <citation type="journal article" date="2011" name="J. Bacteriol.">
        <title>Complete genome sequence of Burkholderia rhizoxinica, an endosymbiont of Rhizopus microsporus.</title>
        <authorList>
            <person name="Lackner G."/>
            <person name="Moebius N."/>
            <person name="Partida-Martinez L."/>
            <person name="Hertweck C."/>
        </authorList>
    </citation>
    <scope>NUCLEOTIDE SEQUENCE [LARGE SCALE GENOMIC DNA]</scope>
    <source>
        <strain evidence="3">DSM 19002 / CIP 109453 / HKI 454</strain>
    </source>
</reference>
<evidence type="ECO:0008006" key="4">
    <source>
        <dbReference type="Google" id="ProtNLM"/>
    </source>
</evidence>
<feature type="compositionally biased region" description="Low complexity" evidence="1">
    <location>
        <begin position="1236"/>
        <end position="1245"/>
    </location>
</feature>
<dbReference type="STRING" id="882378.RBRH_02037"/>
<evidence type="ECO:0000256" key="1">
    <source>
        <dbReference type="SAM" id="MobiDB-lite"/>
    </source>
</evidence>
<dbReference type="KEGG" id="brh:RBRH_02037"/>
<sequence>MTHRRNGTMHSRTATMATDQRVNDDATSFVLDDRSIGARLDAFRAYCQRLPFQEAQDKDAQEKIIGTWAQVLLGVDAGTWDPKWEENETLGRQVEQARQKAEQAWAVERQRLTELYETPQQADQRLPAERAFLLALMGLLETPRALLNALPAQYRALYYRQMLALKPRAAQADRVTVHFTLADGVRELVLPAGLRLDAGHDSAGNAVQYALEQPMTVNAARLTDMRWVVRDPLVRTGCRARVVYDEEAGIVWPSEGVRLFEAAPVKTEKATQLEADQAVMSGRIVGSPVLAVAGGQRSWTVTFKEAPRSAIKAELSIGQRWVELQCDVSQQSTENEQKKKTFSLGPQAGAPTPASDLDGLQSATPLLRLTSESGKSVPEVTCLAVSVKGAVNVQCATDDGTALSNGGLPFGERADKGRAVNLISPEWWRLGSKLTHITVKPTWVGLPQMSLNDWYGPDSTQSTSNWLKLDANLHVDLKNGKTLDQLATHPSGSLAQRVTNGSQVVKQIAADEGYPHKPASNAFFTVQASIARCQQGEVQLRGEALPLFGGGEAPEPKPWTIALDAANLPLVAAHTLVPDNDDPAAWPWRVRIELQQSFLHAEYDAHLRTPAQTIVLETQHAITTQVPCLQDVEGQKVPKLVAVDVPGESGKVPMPAMENHTETIRTPMPVMVPKAQWRAPYVPQWSGLQVDYDAVDTEVTQQVITPFGYAPTDERALFAGAQLYLGIKGIEAGQWLTLHWQLHSPGALELQWQYLAPGERWQRLPVADGTDGLSMSGQWSVDWPSDASSTSTSLPAGRMWLRASVQTLPARDRKQLWVPALPWLSGWVTNAAQATRATGLFTQALKPGSVTQALDAPAGLQSVQQPWPSAGGQAAETQAQFDARIARRLRHRDRGLNNQDLQTLLHEQYPQIRELAVLPPTHDEKGALQQTIAIMPELALSDSEDRLRPGLSAAHLSQMQAWLKARTSPWLTLKCVNPDYVVVSVNWEADYQPGLSRTVGHARVQAALQAAFVPWASKGDDGSLQVMGRAITHGAVRDVLRSVSEVAEVKAVRLNGDNNTNFVVLPGQVAVLTCVPLEYEGLTIAWVGPKQNDQQPYYRDVTMVGNGQKRATLRVTVPMQALELHDKPINTKAEVELVDLDTGLILPSQQNDTGLRVQGKQLEQAASTLDMQHYAVPKCSTSNPKATTCQLDVVAGERACGVYRLGAVVKLKDVTLHSAQAEQFVTLNVHAVTLSDNGSSSSELSGARDAATATKQ</sequence>
<dbReference type="EMBL" id="FR687359">
    <property type="protein sequence ID" value="CBW76018.1"/>
    <property type="molecule type" value="Genomic_DNA"/>
</dbReference>
<dbReference type="HOGENOM" id="CLU_271251_0_0_4"/>
<feature type="region of interest" description="Disordered" evidence="1">
    <location>
        <begin position="333"/>
        <end position="358"/>
    </location>
</feature>
<feature type="region of interest" description="Disordered" evidence="1">
    <location>
        <begin position="1236"/>
        <end position="1256"/>
    </location>
</feature>
<gene>
    <name evidence="2" type="ordered locus">RBRH_02037</name>
</gene>
<dbReference type="Proteomes" id="UP000007437">
    <property type="component" value="Chromosome"/>
</dbReference>
<evidence type="ECO:0000313" key="3">
    <source>
        <dbReference type="Proteomes" id="UP000007437"/>
    </source>
</evidence>
<proteinExistence type="predicted"/>
<dbReference type="AlphaFoldDB" id="E5AL61"/>